<keyword evidence="2" id="KW-1185">Reference proteome</keyword>
<dbReference type="AlphaFoldDB" id="A0A1G7DHQ6"/>
<reference evidence="1 2" key="1">
    <citation type="submission" date="2016-10" db="EMBL/GenBank/DDBJ databases">
        <authorList>
            <person name="de Groot N.N."/>
        </authorList>
    </citation>
    <scope>NUCLEOTIDE SEQUENCE [LARGE SCALE GENOMIC DNA]</scope>
    <source>
        <strain evidence="1 2">CGMCC 4.3143</strain>
    </source>
</reference>
<sequence>MTGLLHPHLVDRLARDHHADLLREARAATLRRQARRSRQRAGPLRTRVGWMLVEVGLRLAVPTA</sequence>
<evidence type="ECO:0000313" key="1">
    <source>
        <dbReference type="EMBL" id="SDE50616.1"/>
    </source>
</evidence>
<dbReference type="RefSeq" id="WP_093074647.1">
    <property type="nucleotide sequence ID" value="NZ_FNBE01000001.1"/>
</dbReference>
<dbReference type="Proteomes" id="UP000198967">
    <property type="component" value="Unassembled WGS sequence"/>
</dbReference>
<gene>
    <name evidence="1" type="ORF">SAMN05216377_10127</name>
</gene>
<dbReference type="STRING" id="366584.SAMN05216377_10127"/>
<dbReference type="EMBL" id="FNBE01000001">
    <property type="protein sequence ID" value="SDE50616.1"/>
    <property type="molecule type" value="Genomic_DNA"/>
</dbReference>
<accession>A0A1G7DHQ6</accession>
<name>A0A1G7DHQ6_PSEOR</name>
<evidence type="ECO:0000313" key="2">
    <source>
        <dbReference type="Proteomes" id="UP000198967"/>
    </source>
</evidence>
<proteinExistence type="predicted"/>
<organism evidence="1 2">
    <name type="scientific">Pseudonocardia oroxyli</name>
    <dbReference type="NCBI Taxonomy" id="366584"/>
    <lineage>
        <taxon>Bacteria</taxon>
        <taxon>Bacillati</taxon>
        <taxon>Actinomycetota</taxon>
        <taxon>Actinomycetes</taxon>
        <taxon>Pseudonocardiales</taxon>
        <taxon>Pseudonocardiaceae</taxon>
        <taxon>Pseudonocardia</taxon>
    </lineage>
</organism>
<protein>
    <submittedName>
        <fullName evidence="1">Uncharacterized protein</fullName>
    </submittedName>
</protein>